<organism evidence="2">
    <name type="scientific">Arion vulgaris</name>
    <dbReference type="NCBI Taxonomy" id="1028688"/>
    <lineage>
        <taxon>Eukaryota</taxon>
        <taxon>Metazoa</taxon>
        <taxon>Spiralia</taxon>
        <taxon>Lophotrochozoa</taxon>
        <taxon>Mollusca</taxon>
        <taxon>Gastropoda</taxon>
        <taxon>Heterobranchia</taxon>
        <taxon>Euthyneura</taxon>
        <taxon>Panpulmonata</taxon>
        <taxon>Eupulmonata</taxon>
        <taxon>Stylommatophora</taxon>
        <taxon>Helicina</taxon>
        <taxon>Arionoidea</taxon>
        <taxon>Arionidae</taxon>
        <taxon>Arion</taxon>
    </lineage>
</organism>
<feature type="non-terminal residue" evidence="2">
    <location>
        <position position="1"/>
    </location>
</feature>
<evidence type="ECO:0000313" key="2">
    <source>
        <dbReference type="EMBL" id="CEK60820.1"/>
    </source>
</evidence>
<protein>
    <submittedName>
        <fullName evidence="2">Uncharacterized protein</fullName>
    </submittedName>
</protein>
<feature type="region of interest" description="Disordered" evidence="1">
    <location>
        <begin position="1"/>
        <end position="21"/>
    </location>
</feature>
<reference evidence="2" key="1">
    <citation type="submission" date="2014-12" db="EMBL/GenBank/DDBJ databases">
        <title>Insight into the proteome of Arion vulgaris.</title>
        <authorList>
            <person name="Aradska J."/>
            <person name="Bulat T."/>
            <person name="Smidak R."/>
            <person name="Sarate P."/>
            <person name="Gangsoo J."/>
            <person name="Sialana F."/>
            <person name="Bilban M."/>
            <person name="Lubec G."/>
        </authorList>
    </citation>
    <scope>NUCLEOTIDE SEQUENCE</scope>
    <source>
        <tissue evidence="2">Skin</tissue>
    </source>
</reference>
<dbReference type="EMBL" id="HACG01013955">
    <property type="protein sequence ID" value="CEK60820.1"/>
    <property type="molecule type" value="Transcribed_RNA"/>
</dbReference>
<dbReference type="AlphaFoldDB" id="A0A0B6YZ96"/>
<sequence>SGSERKKRHSKEDDRVGEPELAEAPYRLQIVALVIIWDVRHSKGDDRSVNQN</sequence>
<proteinExistence type="predicted"/>
<name>A0A0B6YZ96_9EUPU</name>
<gene>
    <name evidence="2" type="primary">ORF40468</name>
</gene>
<accession>A0A0B6YZ96</accession>
<evidence type="ECO:0000256" key="1">
    <source>
        <dbReference type="SAM" id="MobiDB-lite"/>
    </source>
</evidence>